<accession>A0A2V4PAF6</accession>
<evidence type="ECO:0000259" key="4">
    <source>
        <dbReference type="Pfam" id="PF01212"/>
    </source>
</evidence>
<dbReference type="EMBL" id="PYBW01000010">
    <property type="protein sequence ID" value="PYC87877.1"/>
    <property type="molecule type" value="Genomic_DNA"/>
</dbReference>
<evidence type="ECO:0000256" key="2">
    <source>
        <dbReference type="ARBA" id="ARBA00006966"/>
    </source>
</evidence>
<dbReference type="RefSeq" id="WP_110665025.1">
    <property type="nucleotide sequence ID" value="NZ_PYBW01000010.1"/>
</dbReference>
<dbReference type="GO" id="GO:0006567">
    <property type="term" value="P:L-threonine catabolic process"/>
    <property type="evidence" value="ECO:0007669"/>
    <property type="project" value="TreeGrafter"/>
</dbReference>
<dbReference type="InterPro" id="IPR015421">
    <property type="entry name" value="PyrdxlP-dep_Trfase_major"/>
</dbReference>
<dbReference type="GO" id="GO:0005829">
    <property type="term" value="C:cytosol"/>
    <property type="evidence" value="ECO:0007669"/>
    <property type="project" value="TreeGrafter"/>
</dbReference>
<organism evidence="5 6">
    <name type="scientific">Streptomyces tateyamensis</name>
    <dbReference type="NCBI Taxonomy" id="565073"/>
    <lineage>
        <taxon>Bacteria</taxon>
        <taxon>Bacillati</taxon>
        <taxon>Actinomycetota</taxon>
        <taxon>Actinomycetes</taxon>
        <taxon>Kitasatosporales</taxon>
        <taxon>Streptomycetaceae</taxon>
        <taxon>Streptomyces</taxon>
    </lineage>
</organism>
<reference evidence="5 6" key="1">
    <citation type="submission" date="2018-03" db="EMBL/GenBank/DDBJ databases">
        <title>Bioinformatic expansion and discovery of thiopeptide antibiotics.</title>
        <authorList>
            <person name="Schwalen C.J."/>
            <person name="Hudson G.A."/>
            <person name="Mitchell D.A."/>
        </authorList>
    </citation>
    <scope>NUCLEOTIDE SEQUENCE [LARGE SCALE GENOMIC DNA]</scope>
    <source>
        <strain evidence="5 6">ATCC 21389</strain>
    </source>
</reference>
<dbReference type="Proteomes" id="UP000248039">
    <property type="component" value="Unassembled WGS sequence"/>
</dbReference>
<keyword evidence="3" id="KW-0663">Pyridoxal phosphate</keyword>
<sequence>MTQEPNVSPAPYQGVDDRRFALWRGSSRILSGPRPATLHERLAELGADARACVGPAERPDSYGDGLVATLEQRVADLLGYPAAVFFPTGTMAQQVALRCWAARRGSPVVAGHPLAHLETHERRAFNRLTGLQSIWPTTAPRHPTAAELRALDEPYGVLLVELPLRAAGFVLPDWAELVALVAQARAAGAAVHLDGARLWEAAAYYGRPPAEPARLGDSVYVSFYKALGAISGAALAGPADLVAEARAWRHRYGGQLYQQWPAALSALGALVRELPRLPQYLTQAQVLAEGLRRATAAVPGARIHPDPPQTHQFQLWLPYPRELLAEATLRQVERSGEALFGTWWESGIPGLSMTEISALAPSLSWTADQVAQAMGRFLELLDGPGSAISAKAVAPTLY</sequence>
<comment type="cofactor">
    <cofactor evidence="1">
        <name>pyridoxal 5'-phosphate</name>
        <dbReference type="ChEBI" id="CHEBI:597326"/>
    </cofactor>
</comment>
<proteinExistence type="inferred from homology"/>
<dbReference type="PANTHER" id="PTHR48097">
    <property type="entry name" value="L-THREONINE ALDOLASE-RELATED"/>
    <property type="match status" value="1"/>
</dbReference>
<dbReference type="PANTHER" id="PTHR48097:SF9">
    <property type="entry name" value="L-THREONINE ALDOLASE"/>
    <property type="match status" value="1"/>
</dbReference>
<dbReference type="InterPro" id="IPR015422">
    <property type="entry name" value="PyrdxlP-dep_Trfase_small"/>
</dbReference>
<comment type="caution">
    <text evidence="5">The sequence shown here is derived from an EMBL/GenBank/DDBJ whole genome shotgun (WGS) entry which is preliminary data.</text>
</comment>
<gene>
    <name evidence="5" type="ORF">C7C46_02220</name>
</gene>
<protein>
    <submittedName>
        <fullName evidence="5">Threonine aldolase</fullName>
    </submittedName>
</protein>
<dbReference type="AlphaFoldDB" id="A0A2V4PAF6"/>
<evidence type="ECO:0000313" key="6">
    <source>
        <dbReference type="Proteomes" id="UP000248039"/>
    </source>
</evidence>
<dbReference type="Gene3D" id="3.40.640.10">
    <property type="entry name" value="Type I PLP-dependent aspartate aminotransferase-like (Major domain)"/>
    <property type="match status" value="1"/>
</dbReference>
<dbReference type="SUPFAM" id="SSF53383">
    <property type="entry name" value="PLP-dependent transferases"/>
    <property type="match status" value="1"/>
</dbReference>
<evidence type="ECO:0000256" key="1">
    <source>
        <dbReference type="ARBA" id="ARBA00001933"/>
    </source>
</evidence>
<evidence type="ECO:0000313" key="5">
    <source>
        <dbReference type="EMBL" id="PYC87877.1"/>
    </source>
</evidence>
<dbReference type="OrthoDB" id="9774495at2"/>
<keyword evidence="6" id="KW-1185">Reference proteome</keyword>
<dbReference type="InterPro" id="IPR015424">
    <property type="entry name" value="PyrdxlP-dep_Trfase"/>
</dbReference>
<name>A0A2V4PAF6_9ACTN</name>
<dbReference type="InterPro" id="IPR001597">
    <property type="entry name" value="ArAA_b-elim_lyase/Thr_aldolase"/>
</dbReference>
<evidence type="ECO:0000256" key="3">
    <source>
        <dbReference type="ARBA" id="ARBA00022898"/>
    </source>
</evidence>
<dbReference type="Pfam" id="PF01212">
    <property type="entry name" value="Beta_elim_lyase"/>
    <property type="match status" value="1"/>
</dbReference>
<comment type="similarity">
    <text evidence="2">Belongs to the threonine aldolase family.</text>
</comment>
<dbReference type="Gene3D" id="3.90.1150.10">
    <property type="entry name" value="Aspartate Aminotransferase, domain 1"/>
    <property type="match status" value="1"/>
</dbReference>
<feature type="domain" description="Aromatic amino acid beta-eliminating lyase/threonine aldolase" evidence="4">
    <location>
        <begin position="63"/>
        <end position="299"/>
    </location>
</feature>
<dbReference type="GO" id="GO:0006545">
    <property type="term" value="P:glycine biosynthetic process"/>
    <property type="evidence" value="ECO:0007669"/>
    <property type="project" value="TreeGrafter"/>
</dbReference>
<dbReference type="GO" id="GO:0008732">
    <property type="term" value="F:L-allo-threonine aldolase activity"/>
    <property type="evidence" value="ECO:0007669"/>
    <property type="project" value="TreeGrafter"/>
</dbReference>